<feature type="transmembrane region" description="Helical" evidence="6">
    <location>
        <begin position="267"/>
        <end position="287"/>
    </location>
</feature>
<dbReference type="GeneID" id="108678215"/>
<protein>
    <submittedName>
        <fullName evidence="9">Facilitated trehalose transporter Tret1</fullName>
    </submittedName>
</protein>
<sequence length="672" mass="72874">MRPQNSMCPQNSMRPQNSMHPRDVSLSLQNSLYCRRDSAGNTIAAKTKPNAKINPIKRLLDKQKYFDERNLEDNLDNTARINLNSIQGNLGSREKTDNFDNGNHQIRNCECFVSRGYWGVFNTKFQNDEKTSVGFCESSSSVPYAMSVSKLTTNWPLGTKKTQDTSGASEENVADVTTKRLSGRPYQVALTIMTAFTTMVAGSAVAFPSVIIPDVQEEGTNIYGAAMAFTDIEKDLIGSLTSAGAFVGIAVSAALNRRLGKLTTLRLVMLLGVVSWLGVAAAPTTWVVLVMRVLNGAVNGGVCATSLAYVVEIADDVTRGPLTLVASISLFLGQSLSVMPAYWLRYYGVALVNCVYPAIFIVFATFCMPPSPSALVIQGNKTLAREILLRLRVRGSDVDAEIDSYERLNETFQNVKLSEALFRSDVIKNLAIVFALFLIQVSSGYALFTVQTARFLQDSGSTIDLTTGTIIVQSAQIFGVVLAMLSVRRLGRRGEMLLSQGMTGLSLGALAVYVHLFPTAGAFYPPLGGYRNSSSLTLEGNITESEVLTKASQALEDREAPAHGWVPLLCLTFAQMSCSFGLQNIPNILSSEYFPTAIRPQASSICFMMAAAMRVIQLQLYSPMRATITHLGLLVLCSASCLLSLPLEVCWCSAVPPASSRCLLASSASGRR</sequence>
<feature type="compositionally biased region" description="Polar residues" evidence="5">
    <location>
        <begin position="1"/>
        <end position="19"/>
    </location>
</feature>
<evidence type="ECO:0000256" key="4">
    <source>
        <dbReference type="ARBA" id="ARBA00023136"/>
    </source>
</evidence>
<evidence type="ECO:0000256" key="3">
    <source>
        <dbReference type="ARBA" id="ARBA00022989"/>
    </source>
</evidence>
<keyword evidence="3 6" id="KW-1133">Transmembrane helix</keyword>
<feature type="transmembrane region" description="Helical" evidence="6">
    <location>
        <begin position="468"/>
        <end position="485"/>
    </location>
</feature>
<feature type="transmembrane region" description="Helical" evidence="6">
    <location>
        <begin position="426"/>
        <end position="448"/>
    </location>
</feature>
<dbReference type="PANTHER" id="PTHR48021:SF1">
    <property type="entry name" value="GH07001P-RELATED"/>
    <property type="match status" value="1"/>
</dbReference>
<evidence type="ECO:0000259" key="7">
    <source>
        <dbReference type="PROSITE" id="PS50850"/>
    </source>
</evidence>
<comment type="subcellular location">
    <subcellularLocation>
        <location evidence="1">Membrane</location>
        <topology evidence="1">Multi-pass membrane protein</topology>
    </subcellularLocation>
</comment>
<reference evidence="9" key="1">
    <citation type="submission" date="2025-08" db="UniProtKB">
        <authorList>
            <consortium name="RefSeq"/>
        </authorList>
    </citation>
    <scope>IDENTIFICATION</scope>
    <source>
        <tissue evidence="9">Whole organism</tissue>
    </source>
</reference>
<gene>
    <name evidence="9" type="primary">LOC108678215</name>
</gene>
<accession>A0A8B7P7P4</accession>
<dbReference type="RefSeq" id="XP_018022073.2">
    <property type="nucleotide sequence ID" value="XM_018166584.2"/>
</dbReference>
<evidence type="ECO:0000256" key="5">
    <source>
        <dbReference type="SAM" id="MobiDB-lite"/>
    </source>
</evidence>
<dbReference type="GO" id="GO:0016020">
    <property type="term" value="C:membrane"/>
    <property type="evidence" value="ECO:0007669"/>
    <property type="project" value="UniProtKB-SubCell"/>
</dbReference>
<dbReference type="InterPro" id="IPR020846">
    <property type="entry name" value="MFS_dom"/>
</dbReference>
<dbReference type="Gene3D" id="1.20.1250.20">
    <property type="entry name" value="MFS general substrate transporter like domains"/>
    <property type="match status" value="1"/>
</dbReference>
<dbReference type="Pfam" id="PF00083">
    <property type="entry name" value="Sugar_tr"/>
    <property type="match status" value="1"/>
</dbReference>
<feature type="domain" description="Major facilitator superfamily (MFS) profile" evidence="7">
    <location>
        <begin position="190"/>
        <end position="656"/>
    </location>
</feature>
<dbReference type="Proteomes" id="UP000694843">
    <property type="component" value="Unplaced"/>
</dbReference>
<keyword evidence="4 6" id="KW-0472">Membrane</keyword>
<dbReference type="InterPro" id="IPR036259">
    <property type="entry name" value="MFS_trans_sf"/>
</dbReference>
<feature type="transmembrane region" description="Helical" evidence="6">
    <location>
        <begin position="349"/>
        <end position="368"/>
    </location>
</feature>
<feature type="transmembrane region" description="Helical" evidence="6">
    <location>
        <begin position="497"/>
        <end position="517"/>
    </location>
</feature>
<dbReference type="GO" id="GO:0022857">
    <property type="term" value="F:transmembrane transporter activity"/>
    <property type="evidence" value="ECO:0007669"/>
    <property type="project" value="InterPro"/>
</dbReference>
<evidence type="ECO:0000256" key="1">
    <source>
        <dbReference type="ARBA" id="ARBA00004141"/>
    </source>
</evidence>
<dbReference type="PROSITE" id="PS50850">
    <property type="entry name" value="MFS"/>
    <property type="match status" value="1"/>
</dbReference>
<evidence type="ECO:0000313" key="9">
    <source>
        <dbReference type="RefSeq" id="XP_018022073.2"/>
    </source>
</evidence>
<dbReference type="InterPro" id="IPR005828">
    <property type="entry name" value="MFS_sugar_transport-like"/>
</dbReference>
<evidence type="ECO:0000256" key="2">
    <source>
        <dbReference type="ARBA" id="ARBA00022692"/>
    </source>
</evidence>
<proteinExistence type="predicted"/>
<keyword evidence="8" id="KW-1185">Reference proteome</keyword>
<dbReference type="SUPFAM" id="SSF103473">
    <property type="entry name" value="MFS general substrate transporter"/>
    <property type="match status" value="1"/>
</dbReference>
<dbReference type="KEGG" id="hazt:108678215"/>
<dbReference type="AlphaFoldDB" id="A0A8B7P7P4"/>
<dbReference type="InterPro" id="IPR050549">
    <property type="entry name" value="MFS_Trehalose_Transporter"/>
</dbReference>
<feature type="transmembrane region" description="Helical" evidence="6">
    <location>
        <begin position="188"/>
        <end position="211"/>
    </location>
</feature>
<evidence type="ECO:0000313" key="8">
    <source>
        <dbReference type="Proteomes" id="UP000694843"/>
    </source>
</evidence>
<dbReference type="OrthoDB" id="6335699at2759"/>
<evidence type="ECO:0000256" key="6">
    <source>
        <dbReference type="SAM" id="Phobius"/>
    </source>
</evidence>
<keyword evidence="2 6" id="KW-0812">Transmembrane</keyword>
<organism evidence="8 9">
    <name type="scientific">Hyalella azteca</name>
    <name type="common">Amphipod</name>
    <dbReference type="NCBI Taxonomy" id="294128"/>
    <lineage>
        <taxon>Eukaryota</taxon>
        <taxon>Metazoa</taxon>
        <taxon>Ecdysozoa</taxon>
        <taxon>Arthropoda</taxon>
        <taxon>Crustacea</taxon>
        <taxon>Multicrustacea</taxon>
        <taxon>Malacostraca</taxon>
        <taxon>Eumalacostraca</taxon>
        <taxon>Peracarida</taxon>
        <taxon>Amphipoda</taxon>
        <taxon>Senticaudata</taxon>
        <taxon>Talitrida</taxon>
        <taxon>Talitroidea</taxon>
        <taxon>Hyalellidae</taxon>
        <taxon>Hyalella</taxon>
    </lineage>
</organism>
<feature type="region of interest" description="Disordered" evidence="5">
    <location>
        <begin position="1"/>
        <end position="22"/>
    </location>
</feature>
<dbReference type="PANTHER" id="PTHR48021">
    <property type="match status" value="1"/>
</dbReference>
<feature type="transmembrane region" description="Helical" evidence="6">
    <location>
        <begin position="236"/>
        <end position="255"/>
    </location>
</feature>
<name>A0A8B7P7P4_HYAAZ</name>